<dbReference type="InterPro" id="IPR029063">
    <property type="entry name" value="SAM-dependent_MTases_sf"/>
</dbReference>
<name>X0YSX7_9ZZZZ</name>
<accession>X0YSX7</accession>
<keyword evidence="1" id="KW-0489">Methyltransferase</keyword>
<evidence type="ECO:0000256" key="2">
    <source>
        <dbReference type="ARBA" id="ARBA00022679"/>
    </source>
</evidence>
<gene>
    <name evidence="4" type="ORF">S01H4_17136</name>
</gene>
<keyword evidence="2" id="KW-0808">Transferase</keyword>
<evidence type="ECO:0000256" key="1">
    <source>
        <dbReference type="ARBA" id="ARBA00022603"/>
    </source>
</evidence>
<sequence length="346" mass="40373">MKIYEPEMSVSDARDLSSIEDNSVDLICSHPPYANIIHYTDSKEADLSFYDIDKFLKEMSKVAKESFRVLKPGRQCAILIGDTRRKKHVIPLGFKLVNVYLDAGFKLRELIIKRQHNCKTTGFWYSNSIKYNFLLLAHEYLPIFEKPEVPLSLSLRERGIDYGLLVPTLEKPSLKRKLDELETTTVWVMPEKDFEERLNKNVIDRYSNGDGYFTITFISHSENEVCFFEKGGEKKKGLLFIKSPFLNNNPSHSIIEFYLQKIKEIVNRELSTIKSDGFIVIQTQDVRIDGYIEPLAKRLIDVLTLDNLWLKEIIAVTQERTNSKTQNSRNYLKIDHQYLLVYEVRK</sequence>
<dbReference type="AlphaFoldDB" id="X0YSX7"/>
<dbReference type="InterPro" id="IPR002941">
    <property type="entry name" value="DNA_methylase_N4/N6"/>
</dbReference>
<organism evidence="4">
    <name type="scientific">marine sediment metagenome</name>
    <dbReference type="NCBI Taxonomy" id="412755"/>
    <lineage>
        <taxon>unclassified sequences</taxon>
        <taxon>metagenomes</taxon>
        <taxon>ecological metagenomes</taxon>
    </lineage>
</organism>
<reference evidence="4" key="1">
    <citation type="journal article" date="2014" name="Front. Microbiol.">
        <title>High frequency of phylogenetically diverse reductive dehalogenase-homologous genes in deep subseafloor sedimentary metagenomes.</title>
        <authorList>
            <person name="Kawai M."/>
            <person name="Futagami T."/>
            <person name="Toyoda A."/>
            <person name="Takaki Y."/>
            <person name="Nishi S."/>
            <person name="Hori S."/>
            <person name="Arai W."/>
            <person name="Tsubouchi T."/>
            <person name="Morono Y."/>
            <person name="Uchiyama I."/>
            <person name="Ito T."/>
            <person name="Fujiyama A."/>
            <person name="Inagaki F."/>
            <person name="Takami H."/>
        </authorList>
    </citation>
    <scope>NUCLEOTIDE SEQUENCE</scope>
    <source>
        <strain evidence="4">Expedition CK06-06</strain>
    </source>
</reference>
<dbReference type="GO" id="GO:0032259">
    <property type="term" value="P:methylation"/>
    <property type="evidence" value="ECO:0007669"/>
    <property type="project" value="UniProtKB-KW"/>
</dbReference>
<dbReference type="Gene3D" id="3.40.50.150">
    <property type="entry name" value="Vaccinia Virus protein VP39"/>
    <property type="match status" value="1"/>
</dbReference>
<dbReference type="EMBL" id="BART01007533">
    <property type="protein sequence ID" value="GAG59335.1"/>
    <property type="molecule type" value="Genomic_DNA"/>
</dbReference>
<dbReference type="Pfam" id="PF01555">
    <property type="entry name" value="N6_N4_Mtase"/>
    <property type="match status" value="1"/>
</dbReference>
<comment type="caution">
    <text evidence="4">The sequence shown here is derived from an EMBL/GenBank/DDBJ whole genome shotgun (WGS) entry which is preliminary data.</text>
</comment>
<proteinExistence type="predicted"/>
<evidence type="ECO:0000313" key="4">
    <source>
        <dbReference type="EMBL" id="GAG59335.1"/>
    </source>
</evidence>
<protein>
    <recommendedName>
        <fullName evidence="3">DNA methylase N-4/N-6 domain-containing protein</fullName>
    </recommendedName>
</protein>
<feature type="domain" description="DNA methylase N-4/N-6" evidence="3">
    <location>
        <begin position="24"/>
        <end position="187"/>
    </location>
</feature>
<dbReference type="SUPFAM" id="SSF53335">
    <property type="entry name" value="S-adenosyl-L-methionine-dependent methyltransferases"/>
    <property type="match status" value="1"/>
</dbReference>
<evidence type="ECO:0000259" key="3">
    <source>
        <dbReference type="Pfam" id="PF01555"/>
    </source>
</evidence>
<dbReference type="GO" id="GO:0008170">
    <property type="term" value="F:N-methyltransferase activity"/>
    <property type="evidence" value="ECO:0007669"/>
    <property type="project" value="InterPro"/>
</dbReference>
<dbReference type="GO" id="GO:0003677">
    <property type="term" value="F:DNA binding"/>
    <property type="evidence" value="ECO:0007669"/>
    <property type="project" value="InterPro"/>
</dbReference>